<dbReference type="NCBIfam" id="TIGR02601">
    <property type="entry name" value="autotrns_rpt"/>
    <property type="match status" value="1"/>
</dbReference>
<proteinExistence type="predicted"/>
<feature type="region of interest" description="Disordered" evidence="2">
    <location>
        <begin position="656"/>
        <end position="699"/>
    </location>
</feature>
<reference evidence="5 6" key="1">
    <citation type="submission" date="2019-03" db="EMBL/GenBank/DDBJ databases">
        <title>Pragia sp. nov. isolated from the gut tract of Carduelis flavirostris.</title>
        <authorList>
            <person name="Ge Y."/>
        </authorList>
    </citation>
    <scope>NUCLEOTIDE SEQUENCE [LARGE SCALE GENOMIC DNA]</scope>
    <source>
        <strain evidence="5 6">CF-458</strain>
    </source>
</reference>
<evidence type="ECO:0000313" key="5">
    <source>
        <dbReference type="EMBL" id="QBH95297.1"/>
    </source>
</evidence>
<dbReference type="AlphaFoldDB" id="A0A411WH45"/>
<dbReference type="SMART" id="SM00869">
    <property type="entry name" value="Autotransporter"/>
    <property type="match status" value="1"/>
</dbReference>
<evidence type="ECO:0000259" key="4">
    <source>
        <dbReference type="PROSITE" id="PS51208"/>
    </source>
</evidence>
<dbReference type="InterPro" id="IPR036709">
    <property type="entry name" value="Autotransporte_beta_dom_sf"/>
</dbReference>
<feature type="domain" description="Autotransporter" evidence="4">
    <location>
        <begin position="736"/>
        <end position="1018"/>
    </location>
</feature>
<dbReference type="InterPro" id="IPR006315">
    <property type="entry name" value="OM_autotransptr_brl_dom"/>
</dbReference>
<dbReference type="NCBIfam" id="TIGR01414">
    <property type="entry name" value="autotrans_barl"/>
    <property type="match status" value="1"/>
</dbReference>
<keyword evidence="6" id="KW-1185">Reference proteome</keyword>
<dbReference type="InterPro" id="IPR013425">
    <property type="entry name" value="Autotrns_rpt"/>
</dbReference>
<dbReference type="EMBL" id="CP034752">
    <property type="protein sequence ID" value="QBH95297.1"/>
    <property type="molecule type" value="Genomic_DNA"/>
</dbReference>
<dbReference type="GO" id="GO:0019867">
    <property type="term" value="C:outer membrane"/>
    <property type="evidence" value="ECO:0007669"/>
    <property type="project" value="InterPro"/>
</dbReference>
<dbReference type="InterPro" id="IPR050909">
    <property type="entry name" value="Bact_Autotransporter_VF"/>
</dbReference>
<feature type="compositionally biased region" description="Pro residues" evidence="2">
    <location>
        <begin position="669"/>
        <end position="683"/>
    </location>
</feature>
<gene>
    <name evidence="5" type="ORF">EKN56_02085</name>
</gene>
<dbReference type="Proteomes" id="UP000293154">
    <property type="component" value="Chromosome"/>
</dbReference>
<feature type="signal peptide" evidence="3">
    <location>
        <begin position="1"/>
        <end position="26"/>
    </location>
</feature>
<dbReference type="Gene3D" id="2.160.20.20">
    <property type="match status" value="1"/>
</dbReference>
<dbReference type="PROSITE" id="PS51208">
    <property type="entry name" value="AUTOTRANSPORTER"/>
    <property type="match status" value="1"/>
</dbReference>
<dbReference type="SUPFAM" id="SSF51126">
    <property type="entry name" value="Pectin lyase-like"/>
    <property type="match status" value="1"/>
</dbReference>
<dbReference type="InterPro" id="IPR012332">
    <property type="entry name" value="Autotransporter_pectin_lyase_C"/>
</dbReference>
<name>A0A411WH45_9GAMM</name>
<evidence type="ECO:0000256" key="3">
    <source>
        <dbReference type="SAM" id="SignalP"/>
    </source>
</evidence>
<dbReference type="InterPro" id="IPR005546">
    <property type="entry name" value="Autotransporte_beta"/>
</dbReference>
<protein>
    <submittedName>
        <fullName evidence="5">Autotransporter outer membrane beta-barrel domain-containing protein</fullName>
    </submittedName>
</protein>
<dbReference type="RefSeq" id="WP_130590289.1">
    <property type="nucleotide sequence ID" value="NZ_CP034752.1"/>
</dbReference>
<dbReference type="Gene3D" id="2.40.128.130">
    <property type="entry name" value="Autotransporter beta-domain"/>
    <property type="match status" value="1"/>
</dbReference>
<dbReference type="CDD" id="cd01344">
    <property type="entry name" value="PL2_Passenger_AT"/>
    <property type="match status" value="1"/>
</dbReference>
<dbReference type="Pfam" id="PF18883">
    <property type="entry name" value="AC_1"/>
    <property type="match status" value="1"/>
</dbReference>
<dbReference type="SUPFAM" id="SSF103515">
    <property type="entry name" value="Autotransporter"/>
    <property type="match status" value="1"/>
</dbReference>
<dbReference type="InterPro" id="IPR043990">
    <property type="entry name" value="AC_1"/>
</dbReference>
<accession>A0A411WH45</accession>
<evidence type="ECO:0000256" key="1">
    <source>
        <dbReference type="ARBA" id="ARBA00022729"/>
    </source>
</evidence>
<evidence type="ECO:0000313" key="6">
    <source>
        <dbReference type="Proteomes" id="UP000293154"/>
    </source>
</evidence>
<organism evidence="5 6">
    <name type="scientific">Limnobaculum zhutongyuii</name>
    <dbReference type="NCBI Taxonomy" id="2498113"/>
    <lineage>
        <taxon>Bacteria</taxon>
        <taxon>Pseudomonadati</taxon>
        <taxon>Pseudomonadota</taxon>
        <taxon>Gammaproteobacteria</taxon>
        <taxon>Enterobacterales</taxon>
        <taxon>Budviciaceae</taxon>
        <taxon>Limnobaculum</taxon>
    </lineage>
</organism>
<dbReference type="PANTHER" id="PTHR12338">
    <property type="entry name" value="AUTOTRANSPORTER"/>
    <property type="match status" value="1"/>
</dbReference>
<dbReference type="InterPro" id="IPR011050">
    <property type="entry name" value="Pectin_lyase_fold/virulence"/>
</dbReference>
<feature type="chain" id="PRO_5019283712" evidence="3">
    <location>
        <begin position="27"/>
        <end position="1018"/>
    </location>
</feature>
<evidence type="ECO:0000256" key="2">
    <source>
        <dbReference type="SAM" id="MobiDB-lite"/>
    </source>
</evidence>
<dbReference type="PANTHER" id="PTHR12338:SF5">
    <property type="entry name" value="ANTIGEN 43-RELATED"/>
    <property type="match status" value="1"/>
</dbReference>
<keyword evidence="1 3" id="KW-0732">Signal</keyword>
<dbReference type="OrthoDB" id="6053567at2"/>
<dbReference type="Pfam" id="PF03797">
    <property type="entry name" value="Autotransporter"/>
    <property type="match status" value="1"/>
</dbReference>
<sequence length="1018" mass="108822">MKKIKKTDIAILVMTALSIYPATSSASFSAEWNNTGTDYHEEDSWNINYDDSEKSTIIIGNTDQTIHTPIDGWDWFNPHSIGRAERYIVGHAGGNASIIFEKAPDYLVWSQNSSEITIGSGTNSVGEVTLLSSGKTLAQQNPNSHSMETREDITVGYDGGDGKFNIIGTGFGINADSKLFIGDGTNSSGQVSVLSGGKLLGGGYSAYLPPDSEIFDETNIGTAQAIVGYNGGQGTLIVSGKNSDGTATSRAALYTGTIVGSGENSVGQVFINDEAYINAVGYYEGNDTPTIDALTPEKAAFVIGHNSGTGFVTVDNGTLNVAGIMGKKELADYDGDGINEHDVINTESIVGEINVGYSGQGTLVVKNQGTVNATQMYEFATYDPLLGSYYDHQVTGEQGLLSIAKNTNSTGALYIGSLLGDAVSEAGYLNVSKVLFGEGQGSVNFNHSNTDYIFDTPMESTVQGLGDVNVYSGVTILNPVDETLAEVSNTYSGSTTVHGGELQAARVNVFSANSFHDVQQNGLLNLNDYDQTIDSMHNAGTVSLSGTGAQTNTRLTISHDYVGNGGSLILDTVLGDDNSETDKVIIEGQASGLTYVMINNAGGIGGETVDGIEIITTQGSTDDAFVKGGRIVAGAYEYDVAKSGNNWYLVNYVPQPPTEPEVPTDPETPEPPVEPETPTPTPEQPDEGDGGGDGGIKVMRPESGAYIANLAAANTMFLSRLHDRLGETQYTDYLTGETKVTSMWLRQEGGHNRSRTQSGQAKTQTNRYVVQIGGDVAQWSTDGLDRLNLGVMAGYGDSHGNTDAKYSAYRSKNKVDGYALGLYGTWYANQADKSGLYVDSWVQYAWFDNTVQGDGLAQENYDSKGWLASLETGYSFKMGQSERVSYWLQPKAQVTWMGIHADKHYEANGTKVTGNGDNLSTRLGLRAYRQGHSEIDDSTGRVFQPFVEANWIYNSKNFGVAMNGVSDYQAGTRNIGEVKVGLEAHLNNNLNMWGSIGQQIGGEGYSDTQAIFGIKYSF</sequence>
<dbReference type="KEGG" id="prag:EKN56_02085"/>